<gene>
    <name evidence="1" type="ORF">IM532_04820</name>
</gene>
<protein>
    <recommendedName>
        <fullName evidence="3">Carboxypeptidase-like regulatory domain-containing protein</fullName>
    </recommendedName>
</protein>
<dbReference type="Proteomes" id="UP000608754">
    <property type="component" value="Unassembled WGS sequence"/>
</dbReference>
<sequence length="342" mass="40581">MNKIYLLLILFGISVSAQLKNIKIVDKENNSPLADSDIYFTQSTKNFISDENGKVRIDLQNISPNDELIISKKDYQNAVFKIAELKDDELIIQLSKVDEIELKETFITNLKTIDILQKVIENYEKNFNTEQHFYKVNFSVDEIVDSINRDFINLDLQLRFKKDNLSIKSKENVIERIVKEPNYGYNIRLSPILKDIHLKYKLEQYIKYYSTLESSSVKLTKYGNEYMYEFHLVNSVYHRFLIAKDSFAIVEFIIDGENLNFKKSDDFVNYVNTYYRYRPYQGKYILREFARNWSTNYKENDGSNHNVTSKINLEVQEFSNQPFPEFNQSVNEKMDIRKSFKN</sequence>
<name>A0A8J7KCZ5_9FLAO</name>
<evidence type="ECO:0008006" key="3">
    <source>
        <dbReference type="Google" id="ProtNLM"/>
    </source>
</evidence>
<dbReference type="AlphaFoldDB" id="A0A8J7KCZ5"/>
<comment type="caution">
    <text evidence="1">The sequence shown here is derived from an EMBL/GenBank/DDBJ whole genome shotgun (WGS) entry which is preliminary data.</text>
</comment>
<dbReference type="RefSeq" id="WP_194182300.1">
    <property type="nucleotide sequence ID" value="NZ_JADGIK010000002.1"/>
</dbReference>
<dbReference type="EMBL" id="JADGIK010000002">
    <property type="protein sequence ID" value="MBF0596776.1"/>
    <property type="molecule type" value="Genomic_DNA"/>
</dbReference>
<accession>A0A8J7KCZ5</accession>
<evidence type="ECO:0000313" key="1">
    <source>
        <dbReference type="EMBL" id="MBF0596776.1"/>
    </source>
</evidence>
<proteinExistence type="predicted"/>
<reference evidence="1" key="1">
    <citation type="submission" date="2020-10" db="EMBL/GenBank/DDBJ databases">
        <authorList>
            <person name="Lu T."/>
            <person name="Wang Q."/>
            <person name="Han X."/>
        </authorList>
    </citation>
    <scope>NUCLEOTIDE SEQUENCE</scope>
    <source>
        <strain evidence="1">WQ 117</strain>
    </source>
</reference>
<keyword evidence="2" id="KW-1185">Reference proteome</keyword>
<evidence type="ECO:0000313" key="2">
    <source>
        <dbReference type="Proteomes" id="UP000608754"/>
    </source>
</evidence>
<organism evidence="1 2">
    <name type="scientific">Faecalibacter rhinopitheci</name>
    <dbReference type="NCBI Taxonomy" id="2779678"/>
    <lineage>
        <taxon>Bacteria</taxon>
        <taxon>Pseudomonadati</taxon>
        <taxon>Bacteroidota</taxon>
        <taxon>Flavobacteriia</taxon>
        <taxon>Flavobacteriales</taxon>
        <taxon>Weeksellaceae</taxon>
        <taxon>Faecalibacter</taxon>
    </lineage>
</organism>